<dbReference type="InterPro" id="IPR011011">
    <property type="entry name" value="Znf_FYVE_PHD"/>
</dbReference>
<evidence type="ECO:0000256" key="6">
    <source>
        <dbReference type="ARBA" id="ARBA00023242"/>
    </source>
</evidence>
<feature type="region of interest" description="Disordered" evidence="8">
    <location>
        <begin position="531"/>
        <end position="809"/>
    </location>
</feature>
<feature type="domain" description="C2H2-type" evidence="9">
    <location>
        <begin position="500"/>
        <end position="525"/>
    </location>
</feature>
<feature type="compositionally biased region" description="Acidic residues" evidence="8">
    <location>
        <begin position="214"/>
        <end position="224"/>
    </location>
</feature>
<feature type="compositionally biased region" description="Low complexity" evidence="8">
    <location>
        <begin position="714"/>
        <end position="732"/>
    </location>
</feature>
<feature type="compositionally biased region" description="Low complexity" evidence="8">
    <location>
        <begin position="429"/>
        <end position="443"/>
    </location>
</feature>
<feature type="region of interest" description="Disordered" evidence="8">
    <location>
        <begin position="147"/>
        <end position="464"/>
    </location>
</feature>
<dbReference type="InterPro" id="IPR013083">
    <property type="entry name" value="Znf_RING/FYVE/PHD"/>
</dbReference>
<keyword evidence="4 7" id="KW-0863">Zinc-finger</keyword>
<evidence type="ECO:0000256" key="1">
    <source>
        <dbReference type="ARBA" id="ARBA00004123"/>
    </source>
</evidence>
<feature type="compositionally biased region" description="Low complexity" evidence="8">
    <location>
        <begin position="1254"/>
        <end position="1271"/>
    </location>
</feature>
<feature type="compositionally biased region" description="Low complexity" evidence="8">
    <location>
        <begin position="1192"/>
        <end position="1233"/>
    </location>
</feature>
<feature type="compositionally biased region" description="Low complexity" evidence="8">
    <location>
        <begin position="668"/>
        <end position="686"/>
    </location>
</feature>
<feature type="compositionally biased region" description="Low complexity" evidence="8">
    <location>
        <begin position="381"/>
        <end position="391"/>
    </location>
</feature>
<protein>
    <submittedName>
        <fullName evidence="10">PHD finger protein 20-like protein 1</fullName>
    </submittedName>
</protein>
<feature type="compositionally biased region" description="Polar residues" evidence="8">
    <location>
        <begin position="1239"/>
        <end position="1253"/>
    </location>
</feature>
<evidence type="ECO:0000256" key="2">
    <source>
        <dbReference type="ARBA" id="ARBA00022723"/>
    </source>
</evidence>
<dbReference type="GO" id="GO:0044545">
    <property type="term" value="C:NSL complex"/>
    <property type="evidence" value="ECO:0007669"/>
    <property type="project" value="TreeGrafter"/>
</dbReference>
<keyword evidence="5" id="KW-0862">Zinc</keyword>
<keyword evidence="2" id="KW-0479">Metal-binding</keyword>
<feature type="compositionally biased region" description="Low complexity" evidence="8">
    <location>
        <begin position="1117"/>
        <end position="1128"/>
    </location>
</feature>
<evidence type="ECO:0000256" key="5">
    <source>
        <dbReference type="ARBA" id="ARBA00022833"/>
    </source>
</evidence>
<evidence type="ECO:0000256" key="3">
    <source>
        <dbReference type="ARBA" id="ARBA00022737"/>
    </source>
</evidence>
<evidence type="ECO:0000256" key="4">
    <source>
        <dbReference type="ARBA" id="ARBA00022771"/>
    </source>
</evidence>
<feature type="compositionally biased region" description="Polar residues" evidence="8">
    <location>
        <begin position="153"/>
        <end position="164"/>
    </location>
</feature>
<feature type="compositionally biased region" description="Basic and acidic residues" evidence="8">
    <location>
        <begin position="605"/>
        <end position="621"/>
    </location>
</feature>
<dbReference type="SUPFAM" id="SSF63748">
    <property type="entry name" value="Tudor/PWWP/MBT"/>
    <property type="match status" value="1"/>
</dbReference>
<keyword evidence="3" id="KW-0677">Repeat</keyword>
<feature type="compositionally biased region" description="Low complexity" evidence="8">
    <location>
        <begin position="978"/>
        <end position="989"/>
    </location>
</feature>
<feature type="compositionally biased region" description="Basic and acidic residues" evidence="8">
    <location>
        <begin position="257"/>
        <end position="266"/>
    </location>
</feature>
<dbReference type="InterPro" id="IPR019786">
    <property type="entry name" value="Zinc_finger_PHD-type_CS"/>
</dbReference>
<feature type="region of interest" description="Disordered" evidence="8">
    <location>
        <begin position="972"/>
        <end position="1032"/>
    </location>
</feature>
<comment type="subcellular location">
    <subcellularLocation>
        <location evidence="1">Nucleus</location>
    </subcellularLocation>
</comment>
<feature type="compositionally biased region" description="Polar residues" evidence="8">
    <location>
        <begin position="624"/>
        <end position="635"/>
    </location>
</feature>
<dbReference type="InterPro" id="IPR043449">
    <property type="entry name" value="PHF20-like"/>
</dbReference>
<feature type="compositionally biased region" description="Polar residues" evidence="8">
    <location>
        <begin position="553"/>
        <end position="564"/>
    </location>
</feature>
<dbReference type="GO" id="GO:0006357">
    <property type="term" value="P:regulation of transcription by RNA polymerase II"/>
    <property type="evidence" value="ECO:0007669"/>
    <property type="project" value="TreeGrafter"/>
</dbReference>
<feature type="region of interest" description="Disordered" evidence="8">
    <location>
        <begin position="1072"/>
        <end position="1140"/>
    </location>
</feature>
<comment type="caution">
    <text evidence="10">The sequence shown here is derived from an EMBL/GenBank/DDBJ whole genome shotgun (WGS) entry which is preliminary data.</text>
</comment>
<dbReference type="GO" id="GO:0008270">
    <property type="term" value="F:zinc ion binding"/>
    <property type="evidence" value="ECO:0007669"/>
    <property type="project" value="UniProtKB-KW"/>
</dbReference>
<dbReference type="InterPro" id="IPR013087">
    <property type="entry name" value="Znf_C2H2_type"/>
</dbReference>
<dbReference type="Proteomes" id="UP001174909">
    <property type="component" value="Unassembled WGS sequence"/>
</dbReference>
<accession>A0AA35SVW4</accession>
<dbReference type="PROSITE" id="PS00028">
    <property type="entry name" value="ZINC_FINGER_C2H2_1"/>
    <property type="match status" value="1"/>
</dbReference>
<dbReference type="GO" id="GO:0005634">
    <property type="term" value="C:nucleus"/>
    <property type="evidence" value="ECO:0007669"/>
    <property type="project" value="UniProtKB-SubCell"/>
</dbReference>
<name>A0AA35SVW4_GEOBA</name>
<dbReference type="PROSITE" id="PS01359">
    <property type="entry name" value="ZF_PHD_1"/>
    <property type="match status" value="1"/>
</dbReference>
<feature type="compositionally biased region" description="Basic and acidic residues" evidence="8">
    <location>
        <begin position="702"/>
        <end position="711"/>
    </location>
</feature>
<dbReference type="Pfam" id="PF20826">
    <property type="entry name" value="PHD_5"/>
    <property type="match status" value="1"/>
</dbReference>
<dbReference type="PANTHER" id="PTHR15856">
    <property type="entry name" value="PHD FINGER PROTEIN 20-RELATED"/>
    <property type="match status" value="1"/>
</dbReference>
<sequence length="1398" mass="150327">MSAEPQASPEGGAEPPAMDVIRKLDDITVGMRVEAKDSYGKWFRAKVVEKDEETGEVVVHFDGWSSRYDELIHIGEGRLRPLSQEQLQKASRTCKHKPVGVGDRVQARWHDGRMYYGRVLKLLNQMAVVLFDDGVEYTAPINAVRKRKVDPSPVSSRGEGSSQGPPGISQRKRRLIERRGREDSASQPSTSPPSSPLFAPKRIPSSRSNRFWETDESSCTESDEEGSKRQGRDSSLTYCASSDGDLQPPHGKRGKCPNRELREPYKLRKQLSRQQYAPVIRKRKSKDSASSSAGETVALPASDGGTASGRESGARDGGPVVVKKEREDEDEKDQTLPWKSSDEDVLMPETVDGAVENRASGGIKKEESKVRVNPSRSKPDSSNPCPHLPSSSHPPPSSPTPLSTPEKPPTSPSHTCDTVARDDPNDPTGSSSPPGLRSPSKLKMVCSSSRRKSSSSSSVTTRFRAQTTFENSKLGKMKEKGRQGKVAPKELVIMWDHNEFKCTHCGCTKSFRKQSLLESHMKHYHNIMPFPWRGKTANTMKVPQGDRTPVWKSPQSPSTSLTNKSPKTPASLPATPSSSSSHLSPTTSASLPLSPSLQPSPKKAKLSEHHDPTVQEHEKVRPLTTDNKTSGTSFGSKSPKKSRPKSSLSKSSATTGNTAAVLQSISGQQKHTTSPSSSTTSSSSPPSKHKQSSGKKHRDGKSHKEASRKGGEMASKSQTSPSLPSSSAAGVPLQRSRGTAGSWPGDVSGGQKAPAATGGESSKQDGMGGSDVKSEANLPSGMPGEGGAVEGDSRSVEQLSRSTSPGSEANDDVVHCVCSDNTDEGFMIQCEQCLCWQHGDCIGISKASLPKQYICCFCTNPPGLRQNRKYQYDLQWYCDGTLPSLPGGPNFPCPDTMLKCHILLDKLYLLRKMSHSSKVKLQAASTPNHSYLRQWSKECACLDKETLKNYLATALQPIVTRGPDTTRNAAAIDNPACTSSNSNSLSTVVKPEPETAGGVEVASSSHEKGKLANGDRISEGPKEPLFLPLENQKPTGSIKMSVLAGPTQSSIAQGAGVPKSRDLSRDQVVEQDISGTARLPHDAEGTLRSTSTEPDFTSEFGVQETSVFAVKESENVPQPNSPKQQKPSGSVKTPPTPTTLPAAIPAVSLLTQKKTLQQSTTSAFKPVVITAARQSMGNPSTPPGSAPIRAKTPTCTSSQLTSLLTSPISTHPQSLVQPPTSSSTSLPACSSQTGPPPNTTANITEDTVSSLNTSAPTSNQQPASQSTTTTSEPCATQLSRLKLVPNVGGDSIFTETASTLRPSQDSPPPAPVLVREFTEAFVHGDTTNWFKRMLLMDHVEAVQDEILRWVEQMENEVDDLSGEEEEEEDGEAEDVISGIQATLDRLNTFHCQIIGKTQ</sequence>
<proteinExistence type="predicted"/>
<evidence type="ECO:0000256" key="8">
    <source>
        <dbReference type="SAM" id="MobiDB-lite"/>
    </source>
</evidence>
<dbReference type="InterPro" id="IPR002999">
    <property type="entry name" value="Tudor"/>
</dbReference>
<dbReference type="InterPro" id="IPR016197">
    <property type="entry name" value="Chromo-like_dom_sf"/>
</dbReference>
<feature type="compositionally biased region" description="Polar residues" evidence="8">
    <location>
        <begin position="653"/>
        <end position="667"/>
    </location>
</feature>
<dbReference type="SMART" id="SM00333">
    <property type="entry name" value="TUDOR"/>
    <property type="match status" value="2"/>
</dbReference>
<dbReference type="Gene3D" id="2.30.30.140">
    <property type="match status" value="2"/>
</dbReference>
<dbReference type="PANTHER" id="PTHR15856:SF51">
    <property type="entry name" value="MBD-R2"/>
    <property type="match status" value="1"/>
</dbReference>
<evidence type="ECO:0000256" key="7">
    <source>
        <dbReference type="PROSITE-ProRule" id="PRU00042"/>
    </source>
</evidence>
<keyword evidence="11" id="KW-1185">Reference proteome</keyword>
<evidence type="ECO:0000259" key="9">
    <source>
        <dbReference type="PROSITE" id="PS50157"/>
    </source>
</evidence>
<feature type="compositionally biased region" description="Polar residues" evidence="8">
    <location>
        <begin position="796"/>
        <end position="807"/>
    </location>
</feature>
<gene>
    <name evidence="10" type="ORF">GBAR_LOCUS20355</name>
</gene>
<evidence type="ECO:0000313" key="11">
    <source>
        <dbReference type="Proteomes" id="UP001174909"/>
    </source>
</evidence>
<dbReference type="SUPFAM" id="SSF57903">
    <property type="entry name" value="FYVE/PHD zinc finger"/>
    <property type="match status" value="1"/>
</dbReference>
<dbReference type="Gene3D" id="3.30.40.10">
    <property type="entry name" value="Zinc/RING finger domain, C3HC4 (zinc finger)"/>
    <property type="match status" value="1"/>
</dbReference>
<dbReference type="PROSITE" id="PS50157">
    <property type="entry name" value="ZINC_FINGER_C2H2_2"/>
    <property type="match status" value="1"/>
</dbReference>
<keyword evidence="6" id="KW-0539">Nucleus</keyword>
<feature type="compositionally biased region" description="Basic residues" evidence="8">
    <location>
        <begin position="687"/>
        <end position="701"/>
    </location>
</feature>
<organism evidence="10 11">
    <name type="scientific">Geodia barretti</name>
    <name type="common">Barrett's horny sponge</name>
    <dbReference type="NCBI Taxonomy" id="519541"/>
    <lineage>
        <taxon>Eukaryota</taxon>
        <taxon>Metazoa</taxon>
        <taxon>Porifera</taxon>
        <taxon>Demospongiae</taxon>
        <taxon>Heteroscleromorpha</taxon>
        <taxon>Tetractinellida</taxon>
        <taxon>Astrophorina</taxon>
        <taxon>Geodiidae</taxon>
        <taxon>Geodia</taxon>
    </lineage>
</organism>
<dbReference type="EMBL" id="CASHTH010002860">
    <property type="protein sequence ID" value="CAI8036318.1"/>
    <property type="molecule type" value="Genomic_DNA"/>
</dbReference>
<reference evidence="10" key="1">
    <citation type="submission" date="2023-03" db="EMBL/GenBank/DDBJ databases">
        <authorList>
            <person name="Steffen K."/>
            <person name="Cardenas P."/>
        </authorList>
    </citation>
    <scope>NUCLEOTIDE SEQUENCE</scope>
</reference>
<feature type="compositionally biased region" description="Low complexity" evidence="8">
    <location>
        <begin position="565"/>
        <end position="601"/>
    </location>
</feature>
<dbReference type="CDD" id="cd20104">
    <property type="entry name" value="MBT_PHF20L1-like"/>
    <property type="match status" value="1"/>
</dbReference>
<evidence type="ECO:0000313" key="10">
    <source>
        <dbReference type="EMBL" id="CAI8036318.1"/>
    </source>
</evidence>
<dbReference type="SUPFAM" id="SSF54160">
    <property type="entry name" value="Chromo domain-like"/>
    <property type="match status" value="1"/>
</dbReference>
<feature type="region of interest" description="Disordered" evidence="8">
    <location>
        <begin position="1174"/>
        <end position="1275"/>
    </location>
</feature>